<dbReference type="InterPro" id="IPR011992">
    <property type="entry name" value="EF-hand-dom_pair"/>
</dbReference>
<feature type="compositionally biased region" description="Low complexity" evidence="8">
    <location>
        <begin position="7"/>
        <end position="17"/>
    </location>
</feature>
<dbReference type="PRINTS" id="PR00390">
    <property type="entry name" value="PHPHLIPASEC"/>
</dbReference>
<dbReference type="Pfam" id="PF00388">
    <property type="entry name" value="PI-PLC-X"/>
    <property type="match status" value="1"/>
</dbReference>
<dbReference type="Gene3D" id="3.20.20.190">
    <property type="entry name" value="Phosphatidylinositol (PI) phosphodiesterase"/>
    <property type="match status" value="1"/>
</dbReference>
<dbReference type="InterPro" id="IPR018247">
    <property type="entry name" value="EF_Hand_1_Ca_BS"/>
</dbReference>
<dbReference type="SUPFAM" id="SSF47473">
    <property type="entry name" value="EF-hand"/>
    <property type="match status" value="1"/>
</dbReference>
<dbReference type="InterPro" id="IPR035892">
    <property type="entry name" value="C2_domain_sf"/>
</dbReference>
<feature type="domain" description="EF-hand" evidence="11">
    <location>
        <begin position="258"/>
        <end position="293"/>
    </location>
</feature>
<keyword evidence="3" id="KW-0106">Calcium</keyword>
<sequence>MPRIWNSGFKSSSSSAHSQDHREGGGQQSQSSSSQQQQWQRQHPNKNHRSNFKSALEHVSVPESLFRGISVFKVNAKGKLEPATLAISNDKFVISVLPRAAAAQSSSIRPGSAERSGSVGGSISGSGIVGGSLKRPGILSRGRSGNTSQGSVGGGSIGTMGSMDGETNFSFNPDTSLDIGSIDRIQSGQNTLLFEKARQREKKEKISLLDEKRSLSLIFRGAKTLDLMVDVGGDREMILYVLTSLVAEYGRAKVKVGNEVLLLRYIWNDIDRDNSNTISEKEMGELLNRINFQVKEKNPSALYQKFARTLGLSKEQKRAGLTFDQCVTLLHKTKRDTWQVKPVNEHFFEIFGQFMNNNKVRKKVSAESFLTRFLQTVQGEEDRTLKDVMEIFSRLHDLELADVANHITQPNYISLEQFEAYLLSHGNDIFNPDRERFNKSDMTKPLSEYWINSSHNTYLTGHQLTGLSSVEMYSKALYRGVRCIELDIWDGGKDELTGSPIPVVYHGHTMTSKILFEDIIKTLQVFLRLHPKTYPLILSLENHCSVPYQQVMATQLKSILGDKLYIPDEKSLKGPLPSPLQLRGKVVLKGRRPVGATDDYDTDSDEADDDLTELQSIWSEKTTVTGKTTNSVRVGTAPELARLTFFHGTKFETWDKSKNALTHHMHSFSESRVMTLCKRSQSHKWILYNQSHISRTFPSGSRIDSSNYSPILAWSVGCQMAALNIQTPDDGLRVNDGRFRENGGVGYVLKPSILMMKEENEPRTTHLEIKILSGSCLPKPKGLSFGECIDPYVRISLFDCHEGREVNSSQNTNVLLNNGFSPIWNLDSFHFDVKNMSVAVMQFSVWNKNSLSKDDEIIASASVPISCMRQGIRSVQLFDENMTRSGAFAFASLLVLVKFEHSQAEI</sequence>
<dbReference type="InterPro" id="IPR017946">
    <property type="entry name" value="PLC-like_Pdiesterase_TIM-brl"/>
</dbReference>
<evidence type="ECO:0000256" key="4">
    <source>
        <dbReference type="ARBA" id="ARBA00022963"/>
    </source>
</evidence>
<dbReference type="PANTHER" id="PTHR10336">
    <property type="entry name" value="PHOSPHOINOSITIDE-SPECIFIC PHOSPHOLIPASE C FAMILY PROTEIN"/>
    <property type="match status" value="1"/>
</dbReference>
<dbReference type="Proteomes" id="UP001530315">
    <property type="component" value="Unassembled WGS sequence"/>
</dbReference>
<dbReference type="GO" id="GO:0007165">
    <property type="term" value="P:signal transduction"/>
    <property type="evidence" value="ECO:0007669"/>
    <property type="project" value="UniProtKB-KW"/>
</dbReference>
<protein>
    <recommendedName>
        <fullName evidence="1 7">Phosphoinositide phospholipase C</fullName>
        <ecNumber evidence="1 7">3.1.4.11</ecNumber>
    </recommendedName>
</protein>
<evidence type="ECO:0000256" key="8">
    <source>
        <dbReference type="SAM" id="MobiDB-lite"/>
    </source>
</evidence>
<evidence type="ECO:0000259" key="10">
    <source>
        <dbReference type="PROSITE" id="PS50008"/>
    </source>
</evidence>
<keyword evidence="5 7" id="KW-0443">Lipid metabolism</keyword>
<dbReference type="Gene3D" id="2.60.40.150">
    <property type="entry name" value="C2 domain"/>
    <property type="match status" value="1"/>
</dbReference>
<keyword evidence="13" id="KW-1185">Reference proteome</keyword>
<evidence type="ECO:0000259" key="11">
    <source>
        <dbReference type="PROSITE" id="PS50222"/>
    </source>
</evidence>
<dbReference type="InterPro" id="IPR002048">
    <property type="entry name" value="EF_hand_dom"/>
</dbReference>
<dbReference type="PANTHER" id="PTHR10336:SF36">
    <property type="entry name" value="1-PHOSPHATIDYLINOSITOL 4,5-BISPHOSPHATE PHOSPHODIESTERASE BETA-4"/>
    <property type="match status" value="1"/>
</dbReference>
<dbReference type="AlphaFoldDB" id="A0ABD3MGY9"/>
<dbReference type="Pfam" id="PF00168">
    <property type="entry name" value="C2"/>
    <property type="match status" value="1"/>
</dbReference>
<evidence type="ECO:0000259" key="9">
    <source>
        <dbReference type="PROSITE" id="PS50004"/>
    </source>
</evidence>
<dbReference type="PROSITE" id="PS50004">
    <property type="entry name" value="C2"/>
    <property type="match status" value="1"/>
</dbReference>
<reference evidence="12 13" key="1">
    <citation type="submission" date="2024-10" db="EMBL/GenBank/DDBJ databases">
        <title>Updated reference genomes for cyclostephanoid diatoms.</title>
        <authorList>
            <person name="Roberts W.R."/>
            <person name="Alverson A.J."/>
        </authorList>
    </citation>
    <scope>NUCLEOTIDE SEQUENCE [LARGE SCALE GENOMIC DNA]</scope>
    <source>
        <strain evidence="12 13">AJA276-08</strain>
    </source>
</reference>
<dbReference type="PROSITE" id="PS50007">
    <property type="entry name" value="PIPLC_X_DOMAIN"/>
    <property type="match status" value="1"/>
</dbReference>
<evidence type="ECO:0000256" key="1">
    <source>
        <dbReference type="ARBA" id="ARBA00012368"/>
    </source>
</evidence>
<dbReference type="InterPro" id="IPR000008">
    <property type="entry name" value="C2_dom"/>
</dbReference>
<evidence type="ECO:0000256" key="6">
    <source>
        <dbReference type="ARBA" id="ARBA00023224"/>
    </source>
</evidence>
<feature type="region of interest" description="Disordered" evidence="8">
    <location>
        <begin position="103"/>
        <end position="165"/>
    </location>
</feature>
<evidence type="ECO:0000313" key="13">
    <source>
        <dbReference type="Proteomes" id="UP001530315"/>
    </source>
</evidence>
<dbReference type="SMART" id="SM00239">
    <property type="entry name" value="C2"/>
    <property type="match status" value="1"/>
</dbReference>
<dbReference type="CDD" id="cd08558">
    <property type="entry name" value="PI-PLCc_eukaryota"/>
    <property type="match status" value="1"/>
</dbReference>
<name>A0ABD3MGY9_9STRA</name>
<accession>A0ABD3MGY9</accession>
<dbReference type="EMBL" id="JALLAZ020001808">
    <property type="protein sequence ID" value="KAL3763188.1"/>
    <property type="molecule type" value="Genomic_DNA"/>
</dbReference>
<keyword evidence="2 7" id="KW-0378">Hydrolase</keyword>
<feature type="compositionally biased region" description="Low complexity" evidence="8">
    <location>
        <begin position="28"/>
        <end position="42"/>
    </location>
</feature>
<keyword evidence="4 7" id="KW-0442">Lipid degradation</keyword>
<evidence type="ECO:0000256" key="2">
    <source>
        <dbReference type="ARBA" id="ARBA00022801"/>
    </source>
</evidence>
<dbReference type="PROSITE" id="PS50222">
    <property type="entry name" value="EF_HAND_2"/>
    <property type="match status" value="1"/>
</dbReference>
<comment type="caution">
    <text evidence="12">The sequence shown here is derived from an EMBL/GenBank/DDBJ whole genome shotgun (WGS) entry which is preliminary data.</text>
</comment>
<dbReference type="InterPro" id="IPR011993">
    <property type="entry name" value="PH-like_dom_sf"/>
</dbReference>
<dbReference type="Gene3D" id="2.30.29.30">
    <property type="entry name" value="Pleckstrin-homology domain (PH domain)/Phosphotyrosine-binding domain (PTB)"/>
    <property type="match status" value="1"/>
</dbReference>
<dbReference type="GO" id="GO:0004435">
    <property type="term" value="F:phosphatidylinositol-4,5-bisphosphate phospholipase C activity"/>
    <property type="evidence" value="ECO:0007669"/>
    <property type="project" value="UniProtKB-EC"/>
</dbReference>
<evidence type="ECO:0000313" key="12">
    <source>
        <dbReference type="EMBL" id="KAL3763188.1"/>
    </source>
</evidence>
<dbReference type="CDD" id="cd15898">
    <property type="entry name" value="EFh_PI-PLC"/>
    <property type="match status" value="1"/>
</dbReference>
<feature type="region of interest" description="Disordered" evidence="8">
    <location>
        <begin position="1"/>
        <end position="48"/>
    </location>
</feature>
<feature type="domain" description="PI-PLC Y-box" evidence="10">
    <location>
        <begin position="643"/>
        <end position="754"/>
    </location>
</feature>
<dbReference type="SMART" id="SM00148">
    <property type="entry name" value="PLCXc"/>
    <property type="match status" value="1"/>
</dbReference>
<dbReference type="EC" id="3.1.4.11" evidence="1 7"/>
<dbReference type="SUPFAM" id="SSF51695">
    <property type="entry name" value="PLC-like phosphodiesterases"/>
    <property type="match status" value="1"/>
</dbReference>
<dbReference type="InterPro" id="IPR000909">
    <property type="entry name" value="PLipase_C_PInositol-sp_X_dom"/>
</dbReference>
<dbReference type="Gene3D" id="1.10.238.10">
    <property type="entry name" value="EF-hand"/>
    <property type="match status" value="1"/>
</dbReference>
<dbReference type="PROSITE" id="PS00018">
    <property type="entry name" value="EF_HAND_1"/>
    <property type="match status" value="1"/>
</dbReference>
<evidence type="ECO:0000256" key="5">
    <source>
        <dbReference type="ARBA" id="ARBA00023098"/>
    </source>
</evidence>
<comment type="catalytic activity">
    <reaction evidence="7">
        <text>a 1,2-diacyl-sn-glycero-3-phospho-(1D-myo-inositol-4,5-bisphosphate) + H2O = 1D-myo-inositol 1,4,5-trisphosphate + a 1,2-diacyl-sn-glycerol + H(+)</text>
        <dbReference type="Rhea" id="RHEA:33179"/>
        <dbReference type="ChEBI" id="CHEBI:15377"/>
        <dbReference type="ChEBI" id="CHEBI:15378"/>
        <dbReference type="ChEBI" id="CHEBI:17815"/>
        <dbReference type="ChEBI" id="CHEBI:58456"/>
        <dbReference type="ChEBI" id="CHEBI:203600"/>
        <dbReference type="EC" id="3.1.4.11"/>
    </reaction>
</comment>
<dbReference type="InterPro" id="IPR001192">
    <property type="entry name" value="PI-PLC_fam"/>
</dbReference>
<dbReference type="SUPFAM" id="SSF49562">
    <property type="entry name" value="C2 domain (Calcium/lipid-binding domain, CaLB)"/>
    <property type="match status" value="1"/>
</dbReference>
<gene>
    <name evidence="12" type="ORF">ACHAW5_005085</name>
</gene>
<dbReference type="InterPro" id="IPR001711">
    <property type="entry name" value="PLipase_C_Pinositol-sp_Y"/>
</dbReference>
<proteinExistence type="predicted"/>
<dbReference type="CDD" id="cd00275">
    <property type="entry name" value="C2_PLC_like"/>
    <property type="match status" value="1"/>
</dbReference>
<dbReference type="Pfam" id="PF00387">
    <property type="entry name" value="PI-PLC-Y"/>
    <property type="match status" value="1"/>
</dbReference>
<evidence type="ECO:0000256" key="3">
    <source>
        <dbReference type="ARBA" id="ARBA00022837"/>
    </source>
</evidence>
<dbReference type="GO" id="GO:0016042">
    <property type="term" value="P:lipid catabolic process"/>
    <property type="evidence" value="ECO:0007669"/>
    <property type="project" value="UniProtKB-KW"/>
</dbReference>
<dbReference type="SMART" id="SM00149">
    <property type="entry name" value="PLCYc"/>
    <property type="match status" value="1"/>
</dbReference>
<dbReference type="PROSITE" id="PS50008">
    <property type="entry name" value="PIPLC_Y_DOMAIN"/>
    <property type="match status" value="1"/>
</dbReference>
<feature type="domain" description="C2" evidence="9">
    <location>
        <begin position="745"/>
        <end position="879"/>
    </location>
</feature>
<organism evidence="12 13">
    <name type="scientific">Stephanodiscus triporus</name>
    <dbReference type="NCBI Taxonomy" id="2934178"/>
    <lineage>
        <taxon>Eukaryota</taxon>
        <taxon>Sar</taxon>
        <taxon>Stramenopiles</taxon>
        <taxon>Ochrophyta</taxon>
        <taxon>Bacillariophyta</taxon>
        <taxon>Coscinodiscophyceae</taxon>
        <taxon>Thalassiosirophycidae</taxon>
        <taxon>Stephanodiscales</taxon>
        <taxon>Stephanodiscaceae</taxon>
        <taxon>Stephanodiscus</taxon>
    </lineage>
</organism>
<keyword evidence="6" id="KW-0807">Transducer</keyword>
<evidence type="ECO:0000256" key="7">
    <source>
        <dbReference type="RuleBase" id="RU361133"/>
    </source>
</evidence>
<feature type="compositionally biased region" description="Gly residues" evidence="8">
    <location>
        <begin position="118"/>
        <end position="130"/>
    </location>
</feature>